<proteinExistence type="predicted"/>
<sequence length="54" mass="5963">MALRRRPDAEPADQDMLGTYLVLCMFAKGTPCFWGFSSPSTAPIAFFSHDIPTP</sequence>
<dbReference type="Proteomes" id="UP001529510">
    <property type="component" value="Unassembled WGS sequence"/>
</dbReference>
<organism evidence="1 2">
    <name type="scientific">Cirrhinus mrigala</name>
    <name type="common">Mrigala</name>
    <dbReference type="NCBI Taxonomy" id="683832"/>
    <lineage>
        <taxon>Eukaryota</taxon>
        <taxon>Metazoa</taxon>
        <taxon>Chordata</taxon>
        <taxon>Craniata</taxon>
        <taxon>Vertebrata</taxon>
        <taxon>Euteleostomi</taxon>
        <taxon>Actinopterygii</taxon>
        <taxon>Neopterygii</taxon>
        <taxon>Teleostei</taxon>
        <taxon>Ostariophysi</taxon>
        <taxon>Cypriniformes</taxon>
        <taxon>Cyprinidae</taxon>
        <taxon>Labeoninae</taxon>
        <taxon>Labeonini</taxon>
        <taxon>Cirrhinus</taxon>
    </lineage>
</organism>
<feature type="non-terminal residue" evidence="1">
    <location>
        <position position="54"/>
    </location>
</feature>
<protein>
    <submittedName>
        <fullName evidence="1">Uncharacterized protein</fullName>
    </submittedName>
</protein>
<name>A0ABD0RND0_CIRMR</name>
<dbReference type="AlphaFoldDB" id="A0ABD0RND0"/>
<evidence type="ECO:0000313" key="1">
    <source>
        <dbReference type="EMBL" id="KAL0199961.1"/>
    </source>
</evidence>
<accession>A0ABD0RND0</accession>
<reference evidence="1 2" key="1">
    <citation type="submission" date="2024-05" db="EMBL/GenBank/DDBJ databases">
        <title>Genome sequencing and assembly of Indian major carp, Cirrhinus mrigala (Hamilton, 1822).</title>
        <authorList>
            <person name="Mohindra V."/>
            <person name="Chowdhury L.M."/>
            <person name="Lal K."/>
            <person name="Jena J.K."/>
        </authorList>
    </citation>
    <scope>NUCLEOTIDE SEQUENCE [LARGE SCALE GENOMIC DNA]</scope>
    <source>
        <strain evidence="1">CM1030</strain>
        <tissue evidence="1">Blood</tissue>
    </source>
</reference>
<comment type="caution">
    <text evidence="1">The sequence shown here is derived from an EMBL/GenBank/DDBJ whole genome shotgun (WGS) entry which is preliminary data.</text>
</comment>
<evidence type="ECO:0000313" key="2">
    <source>
        <dbReference type="Proteomes" id="UP001529510"/>
    </source>
</evidence>
<gene>
    <name evidence="1" type="ORF">M9458_003148</name>
</gene>
<dbReference type="EMBL" id="JAMKFB020000002">
    <property type="protein sequence ID" value="KAL0199961.1"/>
    <property type="molecule type" value="Genomic_DNA"/>
</dbReference>
<keyword evidence="2" id="KW-1185">Reference proteome</keyword>